<keyword evidence="1" id="KW-0472">Membrane</keyword>
<keyword evidence="1" id="KW-0812">Transmembrane</keyword>
<evidence type="ECO:0000256" key="1">
    <source>
        <dbReference type="SAM" id="Phobius"/>
    </source>
</evidence>
<reference evidence="2 3" key="1">
    <citation type="submission" date="2020-06" db="EMBL/GenBank/DDBJ databases">
        <title>Complete genome sequence of Candidatus Phytoplasma asteris RP166.</title>
        <authorList>
            <person name="Cho S.-T."/>
            <person name="Zwolinska A."/>
            <person name="Huang W."/>
            <person name="Wouters R."/>
            <person name="Hogenhout S.A."/>
            <person name="Kuo C.-H."/>
        </authorList>
    </citation>
    <scope>NUCLEOTIDE SEQUENCE [LARGE SCALE GENOMIC DNA]</scope>
    <source>
        <strain evidence="2">RP166</strain>
    </source>
</reference>
<dbReference type="EMBL" id="CP055264">
    <property type="protein sequence ID" value="QKX95619.1"/>
    <property type="molecule type" value="Genomic_DNA"/>
</dbReference>
<organism evidence="2 3">
    <name type="scientific">Rapeseed phyllody phytoplasma</name>
    <dbReference type="NCBI Taxonomy" id="2490543"/>
    <lineage>
        <taxon>Bacteria</taxon>
        <taxon>Bacillati</taxon>
        <taxon>Mycoplasmatota</taxon>
        <taxon>Mollicutes</taxon>
        <taxon>Acholeplasmatales</taxon>
        <taxon>Acholeplasmataceae</taxon>
        <taxon>Candidatus Phytoplasma</taxon>
        <taxon>16SrI (Aster yellows group)</taxon>
    </lineage>
</organism>
<dbReference type="Proteomes" id="UP000509122">
    <property type="component" value="Chromosome"/>
</dbReference>
<proteinExistence type="predicted"/>
<dbReference type="AlphaFoldDB" id="A0A859IAG5"/>
<accession>A0A859IAG5</accession>
<gene>
    <name evidence="2" type="ORF">RP166_6630</name>
</gene>
<sequence length="60" mass="6591">MYNEGMFDASSGMMTGLIVFLVALAVFFIVLFYKWGYSCGMNSKSIVLPLIVTFLLGGIL</sequence>
<evidence type="ECO:0000313" key="2">
    <source>
        <dbReference type="EMBL" id="QKX95619.1"/>
    </source>
</evidence>
<evidence type="ECO:0000313" key="3">
    <source>
        <dbReference type="Proteomes" id="UP000509122"/>
    </source>
</evidence>
<name>A0A859IAG5_9MOLU</name>
<keyword evidence="1" id="KW-1133">Transmembrane helix</keyword>
<feature type="transmembrane region" description="Helical" evidence="1">
    <location>
        <begin position="12"/>
        <end position="35"/>
    </location>
</feature>
<protein>
    <submittedName>
        <fullName evidence="2">Uncharacterized protein</fullName>
    </submittedName>
</protein>
<dbReference type="KEGG" id="rphy:RP166_6630"/>